<dbReference type="AlphaFoldDB" id="A0A8C3FCH4"/>
<accession>A0A8C3FCH4</accession>
<dbReference type="Ensembl" id="ENSCPBT00000004150.1">
    <property type="protein sequence ID" value="ENSCPBP00000003400.1"/>
    <property type="gene ID" value="ENSCPBG00000002742.1"/>
</dbReference>
<dbReference type="Proteomes" id="UP000694380">
    <property type="component" value="Unplaced"/>
</dbReference>
<protein>
    <submittedName>
        <fullName evidence="1">Uncharacterized protein</fullName>
    </submittedName>
</protein>
<organism evidence="1 2">
    <name type="scientific">Chrysemys picta bellii</name>
    <name type="common">Western painted turtle</name>
    <name type="synonym">Emys bellii</name>
    <dbReference type="NCBI Taxonomy" id="8478"/>
    <lineage>
        <taxon>Eukaryota</taxon>
        <taxon>Metazoa</taxon>
        <taxon>Chordata</taxon>
        <taxon>Craniata</taxon>
        <taxon>Vertebrata</taxon>
        <taxon>Euteleostomi</taxon>
        <taxon>Archelosauria</taxon>
        <taxon>Testudinata</taxon>
        <taxon>Testudines</taxon>
        <taxon>Cryptodira</taxon>
        <taxon>Durocryptodira</taxon>
        <taxon>Testudinoidea</taxon>
        <taxon>Emydidae</taxon>
        <taxon>Chrysemys</taxon>
    </lineage>
</organism>
<sequence length="97" mass="10305">ESWPLDFVTLVNEGKAKGRASLREPVVAGVEGAAALKSPAAFALSKRVSLSLAALYLGMDFASLAIPVSSTLKTSYERIRPETFLYNSSGQLTSLLT</sequence>
<keyword evidence="2" id="KW-1185">Reference proteome</keyword>
<evidence type="ECO:0000313" key="1">
    <source>
        <dbReference type="Ensembl" id="ENSCPBP00000003400.1"/>
    </source>
</evidence>
<proteinExistence type="predicted"/>
<name>A0A8C3FCH4_CHRPI</name>
<reference evidence="1" key="1">
    <citation type="submission" date="2025-08" db="UniProtKB">
        <authorList>
            <consortium name="Ensembl"/>
        </authorList>
    </citation>
    <scope>IDENTIFICATION</scope>
</reference>
<evidence type="ECO:0000313" key="2">
    <source>
        <dbReference type="Proteomes" id="UP000694380"/>
    </source>
</evidence>
<reference evidence="1" key="2">
    <citation type="submission" date="2025-09" db="UniProtKB">
        <authorList>
            <consortium name="Ensembl"/>
        </authorList>
    </citation>
    <scope>IDENTIFICATION</scope>
</reference>